<evidence type="ECO:0000313" key="3">
    <source>
        <dbReference type="Proteomes" id="UP000321307"/>
    </source>
</evidence>
<gene>
    <name evidence="2" type="ORF">FOT63_24135</name>
</gene>
<dbReference type="Proteomes" id="UP000321307">
    <property type="component" value="Unassembled WGS sequence"/>
</dbReference>
<keyword evidence="1" id="KW-1133">Transmembrane helix</keyword>
<accession>A0A9X9BYW4</accession>
<organism evidence="2 3">
    <name type="scientific">Serratia ureilytica</name>
    <dbReference type="NCBI Taxonomy" id="300181"/>
    <lineage>
        <taxon>Bacteria</taxon>
        <taxon>Pseudomonadati</taxon>
        <taxon>Pseudomonadota</taxon>
        <taxon>Gammaproteobacteria</taxon>
        <taxon>Enterobacterales</taxon>
        <taxon>Yersiniaceae</taxon>
        <taxon>Serratia</taxon>
    </lineage>
</organism>
<feature type="transmembrane region" description="Helical" evidence="1">
    <location>
        <begin position="12"/>
        <end position="33"/>
    </location>
</feature>
<sequence length="163" mass="18677">MKAGVYSSVCRHGYAIAAAVAVLVCSVSAYFLFFKPQIPECTAVERFVNQYEGKMLERTLLISVVPDGVRHATILFNGSVFYDGKRYIIERSLGIDYRKWGGNYEFRVRENIKKPPDTLQNEALNRSLPMEGQTIHLRIERMDARHYLFVDNHAPYYVCVTSS</sequence>
<evidence type="ECO:0000256" key="1">
    <source>
        <dbReference type="SAM" id="Phobius"/>
    </source>
</evidence>
<dbReference type="EMBL" id="VOUP01000049">
    <property type="protein sequence ID" value="TXE23539.1"/>
    <property type="molecule type" value="Genomic_DNA"/>
</dbReference>
<evidence type="ECO:0000313" key="2">
    <source>
        <dbReference type="EMBL" id="TXE23539.1"/>
    </source>
</evidence>
<name>A0A9X9BYW4_9GAMM</name>
<reference evidence="2 3" key="1">
    <citation type="submission" date="2019-07" db="EMBL/GenBank/DDBJ databases">
        <title>Serratia strains were isolated from fresh produce.</title>
        <authorList>
            <person name="Cho G.-S."/>
            <person name="Stein M."/>
            <person name="Lee W."/>
            <person name="Suh S.H."/>
            <person name="Franz C.M.A.P."/>
        </authorList>
    </citation>
    <scope>NUCLEOTIDE SEQUENCE [LARGE SCALE GENOMIC DNA]</scope>
    <source>
        <strain evidence="2 3">S17</strain>
    </source>
</reference>
<proteinExistence type="predicted"/>
<keyword evidence="1" id="KW-0472">Membrane</keyword>
<keyword evidence="1" id="KW-0812">Transmembrane</keyword>
<comment type="caution">
    <text evidence="2">The sequence shown here is derived from an EMBL/GenBank/DDBJ whole genome shotgun (WGS) entry which is preliminary data.</text>
</comment>
<dbReference type="AlphaFoldDB" id="A0A9X9BYW4"/>
<protein>
    <submittedName>
        <fullName evidence="2">Uncharacterized protein</fullName>
    </submittedName>
</protein>
<dbReference type="RefSeq" id="WP_147839156.1">
    <property type="nucleotide sequence ID" value="NZ_CP074168.1"/>
</dbReference>